<evidence type="ECO:0000256" key="5">
    <source>
        <dbReference type="ARBA" id="ARBA00022679"/>
    </source>
</evidence>
<dbReference type="InterPro" id="IPR006371">
    <property type="entry name" value="Polyprenyltransferase_UbiA-li"/>
</dbReference>
<evidence type="ECO:0000313" key="12">
    <source>
        <dbReference type="Proteomes" id="UP000543804"/>
    </source>
</evidence>
<dbReference type="GO" id="GO:0006744">
    <property type="term" value="P:ubiquinone biosynthetic process"/>
    <property type="evidence" value="ECO:0007669"/>
    <property type="project" value="TreeGrafter"/>
</dbReference>
<dbReference type="Gene3D" id="1.20.120.1780">
    <property type="entry name" value="UbiA prenyltransferase"/>
    <property type="match status" value="1"/>
</dbReference>
<name>A0A848BAD3_9FIRM</name>
<dbReference type="InterPro" id="IPR044878">
    <property type="entry name" value="UbiA_sf"/>
</dbReference>
<reference evidence="11 12" key="1">
    <citation type="submission" date="2020-04" db="EMBL/GenBank/DDBJ databases">
        <authorList>
            <person name="Hitch T.C.A."/>
            <person name="Wylensek D."/>
            <person name="Clavel T."/>
        </authorList>
    </citation>
    <scope>NUCLEOTIDE SEQUENCE [LARGE SCALE GENOMIC DNA]</scope>
    <source>
        <strain evidence="11 12">PG-130-P53-12</strain>
    </source>
</reference>
<dbReference type="InterPro" id="IPR039653">
    <property type="entry name" value="Prenyltransferase"/>
</dbReference>
<comment type="similarity">
    <text evidence="3">Belongs to the UbiA prenyltransferase family.</text>
</comment>
<evidence type="ECO:0000256" key="1">
    <source>
        <dbReference type="ARBA" id="ARBA00001946"/>
    </source>
</evidence>
<keyword evidence="4" id="KW-0997">Cell inner membrane</keyword>
<keyword evidence="5 11" id="KW-0808">Transferase</keyword>
<dbReference type="EMBL" id="JABAFA010000013">
    <property type="protein sequence ID" value="NMD98895.1"/>
    <property type="molecule type" value="Genomic_DNA"/>
</dbReference>
<dbReference type="GO" id="GO:0005886">
    <property type="term" value="C:plasma membrane"/>
    <property type="evidence" value="ECO:0007669"/>
    <property type="project" value="TreeGrafter"/>
</dbReference>
<keyword evidence="12" id="KW-1185">Reference proteome</keyword>
<sequence length="283" mass="31005">MISIRAHLNNIALHHTVFDLPFAFIGALLAAGGRPRLIDILWIAVAITTARAASLAIDNWADLKYDSQQPRMAGRAMVRGAISKREAGVFIAICFLILIYAVLQLAPICIYLLPLAALPCVIYPFTKRFTGYCHLVLGVAIAMAPAGGWVAVGGEVLSVPLAVLCVGVMLWMAGFDAMYGAQDRKFDLAHGLHSLATENGTKNAFGIARIYHLLAVACFFDLGVLMHLAWPYYAGVGIAGGVLVYQHRILRWNDFSQLNQRYFMRNGLVSVVMFLCTWASYQV</sequence>
<feature type="transmembrane region" description="Helical" evidence="10">
    <location>
        <begin position="262"/>
        <end position="281"/>
    </location>
</feature>
<dbReference type="Gene3D" id="1.10.357.140">
    <property type="entry name" value="UbiA prenyltransferase"/>
    <property type="match status" value="1"/>
</dbReference>
<dbReference type="PANTHER" id="PTHR11048:SF28">
    <property type="entry name" value="4-HYDROXYBENZOATE POLYPRENYLTRANSFERASE, MITOCHONDRIAL"/>
    <property type="match status" value="1"/>
</dbReference>
<comment type="cofactor">
    <cofactor evidence="1">
        <name>Mg(2+)</name>
        <dbReference type="ChEBI" id="CHEBI:18420"/>
    </cofactor>
</comment>
<keyword evidence="7 10" id="KW-1133">Transmembrane helix</keyword>
<dbReference type="AlphaFoldDB" id="A0A848BAD3"/>
<gene>
    <name evidence="11" type="ORF">HF878_05270</name>
</gene>
<keyword evidence="8 10" id="KW-0472">Membrane</keyword>
<dbReference type="EC" id="2.5.1.39" evidence="9"/>
<comment type="subcellular location">
    <subcellularLocation>
        <location evidence="2">Membrane</location>
        <topology evidence="2">Multi-pass membrane protein</topology>
    </subcellularLocation>
</comment>
<evidence type="ECO:0000313" key="11">
    <source>
        <dbReference type="EMBL" id="NMD98895.1"/>
    </source>
</evidence>
<dbReference type="Pfam" id="PF01040">
    <property type="entry name" value="UbiA"/>
    <property type="match status" value="1"/>
</dbReference>
<feature type="transmembrane region" description="Helical" evidence="10">
    <location>
        <begin position="82"/>
        <end position="102"/>
    </location>
</feature>
<protein>
    <recommendedName>
        <fullName evidence="9">4-hydroxybenzoate polyprenyltransferase</fullName>
        <ecNumber evidence="9">2.5.1.39</ecNumber>
    </recommendedName>
</protein>
<feature type="transmembrane region" description="Helical" evidence="10">
    <location>
        <begin position="132"/>
        <end position="151"/>
    </location>
</feature>
<evidence type="ECO:0000256" key="7">
    <source>
        <dbReference type="ARBA" id="ARBA00022989"/>
    </source>
</evidence>
<keyword evidence="4" id="KW-1003">Cell membrane</keyword>
<evidence type="ECO:0000256" key="3">
    <source>
        <dbReference type="ARBA" id="ARBA00005985"/>
    </source>
</evidence>
<feature type="transmembrane region" description="Helical" evidence="10">
    <location>
        <begin position="40"/>
        <end position="61"/>
    </location>
</feature>
<feature type="transmembrane region" description="Helical" evidence="10">
    <location>
        <begin position="12"/>
        <end position="34"/>
    </location>
</feature>
<feature type="transmembrane region" description="Helical" evidence="10">
    <location>
        <begin position="232"/>
        <end position="250"/>
    </location>
</feature>
<evidence type="ECO:0000256" key="6">
    <source>
        <dbReference type="ARBA" id="ARBA00022692"/>
    </source>
</evidence>
<dbReference type="FunFam" id="1.10.357.140:FF:000008">
    <property type="entry name" value="4-hydroxybenzoate octaprenyltransferase"/>
    <property type="match status" value="1"/>
</dbReference>
<evidence type="ECO:0000256" key="2">
    <source>
        <dbReference type="ARBA" id="ARBA00004141"/>
    </source>
</evidence>
<evidence type="ECO:0000256" key="4">
    <source>
        <dbReference type="ARBA" id="ARBA00022519"/>
    </source>
</evidence>
<dbReference type="Proteomes" id="UP000543804">
    <property type="component" value="Unassembled WGS sequence"/>
</dbReference>
<evidence type="ECO:0000256" key="10">
    <source>
        <dbReference type="SAM" id="Phobius"/>
    </source>
</evidence>
<evidence type="ECO:0000256" key="8">
    <source>
        <dbReference type="ARBA" id="ARBA00023136"/>
    </source>
</evidence>
<dbReference type="CDD" id="cd13959">
    <property type="entry name" value="PT_UbiA_COQ2"/>
    <property type="match status" value="1"/>
</dbReference>
<dbReference type="GO" id="GO:0008412">
    <property type="term" value="F:4-hydroxybenzoate polyprenyltransferase activity"/>
    <property type="evidence" value="ECO:0007669"/>
    <property type="project" value="UniProtKB-EC"/>
</dbReference>
<feature type="transmembrane region" description="Helical" evidence="10">
    <location>
        <begin position="210"/>
        <end position="226"/>
    </location>
</feature>
<dbReference type="PANTHER" id="PTHR11048">
    <property type="entry name" value="PRENYLTRANSFERASES"/>
    <property type="match status" value="1"/>
</dbReference>
<dbReference type="InterPro" id="IPR000537">
    <property type="entry name" value="UbiA_prenyltransferase"/>
</dbReference>
<proteinExistence type="inferred from homology"/>
<comment type="caution">
    <text evidence="11">The sequence shown here is derived from an EMBL/GenBank/DDBJ whole genome shotgun (WGS) entry which is preliminary data.</text>
</comment>
<evidence type="ECO:0000256" key="9">
    <source>
        <dbReference type="ARBA" id="ARBA00034524"/>
    </source>
</evidence>
<dbReference type="FunFam" id="1.20.120.1780:FF:000001">
    <property type="entry name" value="4-hydroxybenzoate octaprenyltransferase"/>
    <property type="match status" value="1"/>
</dbReference>
<accession>A0A848BAD3</accession>
<feature type="transmembrane region" description="Helical" evidence="10">
    <location>
        <begin position="157"/>
        <end position="175"/>
    </location>
</feature>
<keyword evidence="6 10" id="KW-0812">Transmembrane</keyword>
<dbReference type="RefSeq" id="WP_170077425.1">
    <property type="nucleotide sequence ID" value="NZ_JABAFA010000013.1"/>
</dbReference>
<dbReference type="NCBIfam" id="TIGR01475">
    <property type="entry name" value="ubiA_other"/>
    <property type="match status" value="1"/>
</dbReference>
<organism evidence="11 12">
    <name type="scientific">Selenomonas bovis</name>
    <dbReference type="NCBI Taxonomy" id="416586"/>
    <lineage>
        <taxon>Bacteria</taxon>
        <taxon>Bacillati</taxon>
        <taxon>Bacillota</taxon>
        <taxon>Negativicutes</taxon>
        <taxon>Selenomonadales</taxon>
        <taxon>Selenomonadaceae</taxon>
        <taxon>Selenomonas</taxon>
    </lineage>
</organism>